<feature type="compositionally biased region" description="Basic and acidic residues" evidence="1">
    <location>
        <begin position="226"/>
        <end position="242"/>
    </location>
</feature>
<dbReference type="AlphaFoldDB" id="A0A846X507"/>
<sequence length="463" mass="50311">MTDEIDRDNSAAPRHHAVMDAYWAGIGEVDPDVITYLLNPMFSGAPAWPNTRQAYRVVRTPSTVILASDGLADPEGRDGESFPGFGCEVFLETPDLCGADFEEIKSSPHFQVIQNFAQNVANSQGISGALEEYGVLSIELPVDIGESPMATEYGTVGCLVGLPSGRPATVDSPVGRVDIIALTVMTPSELEGVVAGGAPAREEVATARAATGAGHVSTLRASAPSEPDRRRSREYPSRERTIGTRGATRRTRRGNRALAARELPASLALSFALTTQVGAWPQDPNETAKNYTGSRRNNDNVTSILASNRDRCGRDRTCEQLWPRACRRGAHDVRSSRVHAIGFDNLGDIGDGRALVHPGTDDRPDDCRHVRGELLVRRPGQHARVDRASRRKGRHGRGDDDGREGQLMDQHRHLRRRVRTLRLVSGVNDAVARHAGGVGRPYRPSGRRSDLPGPEGWINQTGR</sequence>
<feature type="compositionally biased region" description="Basic and acidic residues" evidence="1">
    <location>
        <begin position="396"/>
        <end position="411"/>
    </location>
</feature>
<protein>
    <recommendedName>
        <fullName evidence="4">Suppressor of fused-like domain-containing protein</fullName>
    </recommendedName>
</protein>
<gene>
    <name evidence="2" type="ORF">HF999_14975</name>
</gene>
<reference evidence="2 3" key="1">
    <citation type="submission" date="2020-04" db="EMBL/GenBank/DDBJ databases">
        <title>MicrobeNet Type strains.</title>
        <authorList>
            <person name="Nicholson A.C."/>
        </authorList>
    </citation>
    <scope>NUCLEOTIDE SEQUENCE [LARGE SCALE GENOMIC DNA]</scope>
    <source>
        <strain evidence="2 3">DSM 44113</strain>
    </source>
</reference>
<name>A0A846X507_9ACTN</name>
<dbReference type="EMBL" id="JAAXOQ010000020">
    <property type="protein sequence ID" value="NKY19665.1"/>
    <property type="molecule type" value="Genomic_DNA"/>
</dbReference>
<feature type="region of interest" description="Disordered" evidence="1">
    <location>
        <begin position="208"/>
        <end position="255"/>
    </location>
</feature>
<dbReference type="Proteomes" id="UP000582646">
    <property type="component" value="Unassembled WGS sequence"/>
</dbReference>
<organism evidence="2 3">
    <name type="scientific">Tsukamurella spumae</name>
    <dbReference type="NCBI Taxonomy" id="44753"/>
    <lineage>
        <taxon>Bacteria</taxon>
        <taxon>Bacillati</taxon>
        <taxon>Actinomycetota</taxon>
        <taxon>Actinomycetes</taxon>
        <taxon>Mycobacteriales</taxon>
        <taxon>Tsukamurellaceae</taxon>
        <taxon>Tsukamurella</taxon>
    </lineage>
</organism>
<dbReference type="RefSeq" id="WP_168546658.1">
    <property type="nucleotide sequence ID" value="NZ_BAAAKS010000020.1"/>
</dbReference>
<evidence type="ECO:0000256" key="1">
    <source>
        <dbReference type="SAM" id="MobiDB-lite"/>
    </source>
</evidence>
<feature type="region of interest" description="Disordered" evidence="1">
    <location>
        <begin position="379"/>
        <end position="411"/>
    </location>
</feature>
<proteinExistence type="predicted"/>
<feature type="region of interest" description="Disordered" evidence="1">
    <location>
        <begin position="435"/>
        <end position="463"/>
    </location>
</feature>
<comment type="caution">
    <text evidence="2">The sequence shown here is derived from an EMBL/GenBank/DDBJ whole genome shotgun (WGS) entry which is preliminary data.</text>
</comment>
<accession>A0A846X507</accession>
<evidence type="ECO:0000313" key="2">
    <source>
        <dbReference type="EMBL" id="NKY19665.1"/>
    </source>
</evidence>
<feature type="compositionally biased region" description="Polar residues" evidence="1">
    <location>
        <begin position="284"/>
        <end position="299"/>
    </location>
</feature>
<feature type="compositionally biased region" description="Low complexity" evidence="1">
    <location>
        <begin position="208"/>
        <end position="225"/>
    </location>
</feature>
<keyword evidence="3" id="KW-1185">Reference proteome</keyword>
<evidence type="ECO:0000313" key="3">
    <source>
        <dbReference type="Proteomes" id="UP000582646"/>
    </source>
</evidence>
<evidence type="ECO:0008006" key="4">
    <source>
        <dbReference type="Google" id="ProtNLM"/>
    </source>
</evidence>
<feature type="region of interest" description="Disordered" evidence="1">
    <location>
        <begin position="280"/>
        <end position="299"/>
    </location>
</feature>